<name>A0A9P7RUL7_9AGAR</name>
<dbReference type="GeneID" id="66080778"/>
<organism evidence="2 3">
    <name type="scientific">Marasmius oreades</name>
    <name type="common">fairy-ring Marasmius</name>
    <dbReference type="NCBI Taxonomy" id="181124"/>
    <lineage>
        <taxon>Eukaryota</taxon>
        <taxon>Fungi</taxon>
        <taxon>Dikarya</taxon>
        <taxon>Basidiomycota</taxon>
        <taxon>Agaricomycotina</taxon>
        <taxon>Agaricomycetes</taxon>
        <taxon>Agaricomycetidae</taxon>
        <taxon>Agaricales</taxon>
        <taxon>Marasmiineae</taxon>
        <taxon>Marasmiaceae</taxon>
        <taxon>Marasmius</taxon>
    </lineage>
</organism>
<dbReference type="RefSeq" id="XP_043006556.1">
    <property type="nucleotide sequence ID" value="XM_043156761.1"/>
</dbReference>
<dbReference type="EMBL" id="CM032187">
    <property type="protein sequence ID" value="KAG7090086.1"/>
    <property type="molecule type" value="Genomic_DNA"/>
</dbReference>
<dbReference type="Proteomes" id="UP001049176">
    <property type="component" value="Chromosome 7"/>
</dbReference>
<evidence type="ECO:0000256" key="1">
    <source>
        <dbReference type="SAM" id="MobiDB-lite"/>
    </source>
</evidence>
<feature type="compositionally biased region" description="Basic and acidic residues" evidence="1">
    <location>
        <begin position="75"/>
        <end position="90"/>
    </location>
</feature>
<gene>
    <name evidence="2" type="ORF">E1B28_011703</name>
</gene>
<protein>
    <submittedName>
        <fullName evidence="2">Uncharacterized protein</fullName>
    </submittedName>
</protein>
<feature type="region of interest" description="Disordered" evidence="1">
    <location>
        <begin position="43"/>
        <end position="90"/>
    </location>
</feature>
<evidence type="ECO:0000313" key="2">
    <source>
        <dbReference type="EMBL" id="KAG7090086.1"/>
    </source>
</evidence>
<accession>A0A9P7RUL7</accession>
<keyword evidence="3" id="KW-1185">Reference proteome</keyword>
<proteinExistence type="predicted"/>
<sequence length="90" mass="10408">MQLAIQPVDKVEKGLLRYSYICEQFVVPWQKVNPIWRDDWDGEGKEMSRSRVGWMGDSEGPPGERNELEGGISVGRREDELHTEVEEAFQ</sequence>
<reference evidence="2" key="1">
    <citation type="journal article" date="2021" name="Genome Biol. Evol.">
        <title>The assembled and annotated genome of the fairy-ring fungus Marasmius oreades.</title>
        <authorList>
            <person name="Hiltunen M."/>
            <person name="Ament-Velasquez S.L."/>
            <person name="Johannesson H."/>
        </authorList>
    </citation>
    <scope>NUCLEOTIDE SEQUENCE</scope>
    <source>
        <strain evidence="2">03SP1</strain>
    </source>
</reference>
<evidence type="ECO:0000313" key="3">
    <source>
        <dbReference type="Proteomes" id="UP001049176"/>
    </source>
</evidence>
<comment type="caution">
    <text evidence="2">The sequence shown here is derived from an EMBL/GenBank/DDBJ whole genome shotgun (WGS) entry which is preliminary data.</text>
</comment>
<dbReference type="KEGG" id="more:E1B28_011703"/>
<dbReference type="AlphaFoldDB" id="A0A9P7RUL7"/>